<dbReference type="Proteomes" id="UP000547931">
    <property type="component" value="Unassembled WGS sequence"/>
</dbReference>
<dbReference type="GO" id="GO:0031177">
    <property type="term" value="F:phosphopantetheine binding"/>
    <property type="evidence" value="ECO:0007669"/>
    <property type="project" value="TreeGrafter"/>
</dbReference>
<dbReference type="PRINTS" id="PR00154">
    <property type="entry name" value="AMPBINDING"/>
</dbReference>
<feature type="non-terminal residue" evidence="2">
    <location>
        <position position="344"/>
    </location>
</feature>
<proteinExistence type="predicted"/>
<dbReference type="RefSeq" id="WP_166291901.1">
    <property type="nucleotide sequence ID" value="NZ_CAWPIE010000128.1"/>
</dbReference>
<keyword evidence="3" id="KW-1185">Reference proteome</keyword>
<dbReference type="PANTHER" id="PTHR45527">
    <property type="entry name" value="NONRIBOSOMAL PEPTIDE SYNTHETASE"/>
    <property type="match status" value="1"/>
</dbReference>
<dbReference type="FunFam" id="3.40.50.980:FF:000001">
    <property type="entry name" value="Non-ribosomal peptide synthetase"/>
    <property type="match status" value="1"/>
</dbReference>
<protein>
    <submittedName>
        <fullName evidence="2">Non-ribosomal peptide synthetase</fullName>
    </submittedName>
</protein>
<dbReference type="InterPro" id="IPR020845">
    <property type="entry name" value="AMP-binding_CS"/>
</dbReference>
<dbReference type="GO" id="GO:0044550">
    <property type="term" value="P:secondary metabolite biosynthetic process"/>
    <property type="evidence" value="ECO:0007669"/>
    <property type="project" value="TreeGrafter"/>
</dbReference>
<dbReference type="GO" id="GO:0005737">
    <property type="term" value="C:cytoplasm"/>
    <property type="evidence" value="ECO:0007669"/>
    <property type="project" value="TreeGrafter"/>
</dbReference>
<dbReference type="InterPro" id="IPR000873">
    <property type="entry name" value="AMP-dep_synth/lig_dom"/>
</dbReference>
<evidence type="ECO:0000313" key="3">
    <source>
        <dbReference type="Proteomes" id="UP000547931"/>
    </source>
</evidence>
<dbReference type="InterPro" id="IPR020459">
    <property type="entry name" value="AMP-binding"/>
</dbReference>
<feature type="domain" description="AMP-dependent synthetase/ligase" evidence="1">
    <location>
        <begin position="25"/>
        <end position="344"/>
    </location>
</feature>
<dbReference type="EMBL" id="PUJV01000128">
    <property type="protein sequence ID" value="NHB98870.1"/>
    <property type="molecule type" value="Genomic_DNA"/>
</dbReference>
<dbReference type="PANTHER" id="PTHR45527:SF1">
    <property type="entry name" value="FATTY ACID SYNTHASE"/>
    <property type="match status" value="1"/>
</dbReference>
<evidence type="ECO:0000313" key="2">
    <source>
        <dbReference type="EMBL" id="NHB98870.1"/>
    </source>
</evidence>
<dbReference type="PROSITE" id="PS00455">
    <property type="entry name" value="AMP_BINDING"/>
    <property type="match status" value="1"/>
</dbReference>
<dbReference type="Pfam" id="PF00501">
    <property type="entry name" value="AMP-binding"/>
    <property type="match status" value="1"/>
</dbReference>
<sequence>RTLLLKTWNVTEPGSSDALCIHQLFEQQVQKMPDVTALEYQTQRLSYAELNARANQLAHQLIAQGVAPDQRVAICVSRSPAMVVGMLAVLKAGGAYVPLDTAYPVERLTHILNDAKPVLVLADEAGQEALGEEALAGLLILDPNTPLDQPDSNPQVSALTPQHLAYVIYTSGSTGQPKGVTIEHQAIYQRSLGFDETYAVTAQDRVLQFSSFAFDASVEEFFSSLCNGATLVMRDDSWLASVQAFIALIRQHRITVMSLPTLFWSELAALPLPECLRLIIMGGEAVKKSAIQAWFAQKTYRPRLLNTYGPTENTVIATCKAILSPEDAGSIGRPVKNTGIYLLD</sequence>
<comment type="caution">
    <text evidence="2">The sequence shown here is derived from an EMBL/GenBank/DDBJ whole genome shotgun (WGS) entry which is preliminary data.</text>
</comment>
<name>A0A7X5TN27_9GAMM</name>
<dbReference type="SUPFAM" id="SSF56801">
    <property type="entry name" value="Acetyl-CoA synthetase-like"/>
    <property type="match status" value="1"/>
</dbReference>
<feature type="non-terminal residue" evidence="2">
    <location>
        <position position="1"/>
    </location>
</feature>
<evidence type="ECO:0000259" key="1">
    <source>
        <dbReference type="Pfam" id="PF00501"/>
    </source>
</evidence>
<accession>A0A7X5TN27</accession>
<dbReference type="Gene3D" id="3.40.50.980">
    <property type="match status" value="2"/>
</dbReference>
<organism evidence="2 3">
    <name type="scientific">Photorhabdus stackebrandtii</name>
    <dbReference type="NCBI Taxonomy" id="1123042"/>
    <lineage>
        <taxon>Bacteria</taxon>
        <taxon>Pseudomonadati</taxon>
        <taxon>Pseudomonadota</taxon>
        <taxon>Gammaproteobacteria</taxon>
        <taxon>Enterobacterales</taxon>
        <taxon>Morganellaceae</taxon>
        <taxon>Photorhabdus</taxon>
    </lineage>
</organism>
<dbReference type="GO" id="GO:0043041">
    <property type="term" value="P:amino acid activation for nonribosomal peptide biosynthetic process"/>
    <property type="evidence" value="ECO:0007669"/>
    <property type="project" value="TreeGrafter"/>
</dbReference>
<gene>
    <name evidence="2" type="ORF">C5470_22235</name>
</gene>
<dbReference type="AlphaFoldDB" id="A0A7X5TN27"/>
<reference evidence="2 3" key="1">
    <citation type="submission" date="2018-02" db="EMBL/GenBank/DDBJ databases">
        <authorList>
            <person name="Machado R.A."/>
        </authorList>
    </citation>
    <scope>NUCLEOTIDE SEQUENCE [LARGE SCALE GENOMIC DNA]</scope>
    <source>
        <strain evidence="2 3">DSM 23271</strain>
    </source>
</reference>